<feature type="compositionally biased region" description="Basic and acidic residues" evidence="1">
    <location>
        <begin position="8"/>
        <end position="23"/>
    </location>
</feature>
<reference evidence="2" key="2">
    <citation type="submission" date="2020-05" db="UniProtKB">
        <authorList>
            <consortium name="EnsemblMetazoa"/>
        </authorList>
    </citation>
    <scope>IDENTIFICATION</scope>
    <source>
        <strain evidence="2">IAEA</strain>
    </source>
</reference>
<dbReference type="AlphaFoldDB" id="A0A1B0AFI9"/>
<feature type="compositionally biased region" description="Basic and acidic residues" evidence="1">
    <location>
        <begin position="31"/>
        <end position="42"/>
    </location>
</feature>
<feature type="compositionally biased region" description="Low complexity" evidence="1">
    <location>
        <begin position="57"/>
        <end position="69"/>
    </location>
</feature>
<protein>
    <submittedName>
        <fullName evidence="2">Uncharacterized protein</fullName>
    </submittedName>
</protein>
<feature type="compositionally biased region" description="Low complexity" evidence="1">
    <location>
        <begin position="118"/>
        <end position="132"/>
    </location>
</feature>
<reference evidence="3" key="1">
    <citation type="submission" date="2014-03" db="EMBL/GenBank/DDBJ databases">
        <authorList>
            <person name="Aksoy S."/>
            <person name="Warren W."/>
            <person name="Wilson R.K."/>
        </authorList>
    </citation>
    <scope>NUCLEOTIDE SEQUENCE [LARGE SCALE GENOMIC DNA]</scope>
    <source>
        <strain evidence="3">IAEA</strain>
    </source>
</reference>
<organism evidence="2 3">
    <name type="scientific">Glossina pallidipes</name>
    <name type="common">Tsetse fly</name>
    <dbReference type="NCBI Taxonomy" id="7398"/>
    <lineage>
        <taxon>Eukaryota</taxon>
        <taxon>Metazoa</taxon>
        <taxon>Ecdysozoa</taxon>
        <taxon>Arthropoda</taxon>
        <taxon>Hexapoda</taxon>
        <taxon>Insecta</taxon>
        <taxon>Pterygota</taxon>
        <taxon>Neoptera</taxon>
        <taxon>Endopterygota</taxon>
        <taxon>Diptera</taxon>
        <taxon>Brachycera</taxon>
        <taxon>Muscomorpha</taxon>
        <taxon>Hippoboscoidea</taxon>
        <taxon>Glossinidae</taxon>
        <taxon>Glossina</taxon>
    </lineage>
</organism>
<accession>A0A1B0AFI9</accession>
<evidence type="ECO:0000313" key="3">
    <source>
        <dbReference type="Proteomes" id="UP000092445"/>
    </source>
</evidence>
<feature type="compositionally biased region" description="Low complexity" evidence="1">
    <location>
        <begin position="89"/>
        <end position="100"/>
    </location>
</feature>
<dbReference type="Proteomes" id="UP000092445">
    <property type="component" value="Unassembled WGS sequence"/>
</dbReference>
<dbReference type="VEuPathDB" id="VectorBase:GPAI044071"/>
<dbReference type="EnsemblMetazoa" id="GPAI044071-RA">
    <property type="protein sequence ID" value="GPAI044071-PA"/>
    <property type="gene ID" value="GPAI044071"/>
</dbReference>
<name>A0A1B0AFI9_GLOPL</name>
<keyword evidence="3" id="KW-1185">Reference proteome</keyword>
<proteinExistence type="predicted"/>
<sequence>MTTTTSIFEEKQKQLTVEQEKGKNVSKKGLKMTDDHIKVDNKRKYKPQKLQRQIETKNNNNNNNKNYQTNKEKKNHKNNDNTKIKKNLTKSNNNKNNDTATLKKDINNPPVTTTYGASPPLSSSSSLVSTSSDSKKKPQKSVIYHNSNYSYAQTVGTKNKFTKTTYVYSSNTITNNSNNNDNGQYNHLQKLEKKSNATAWSNSNEKVIVGGQKQQLTAGGLLTAALTKQCVKPLKSSNTKAIIKGGQDDTFNDCKNFKALSNDCLRPAKQYRKTKSYIFTSSSSRRSSISSISDYGSSIGCGVKAYKTEGGGGGYYSQQMCGSNNRRYWLDRDFAERNKGFVPIVPPARPILTSSNIAAVIADTDKLTIIHRLGKSKATYPIMQNVVIFFQMKI</sequence>
<evidence type="ECO:0000256" key="1">
    <source>
        <dbReference type="SAM" id="MobiDB-lite"/>
    </source>
</evidence>
<evidence type="ECO:0000313" key="2">
    <source>
        <dbReference type="EnsemblMetazoa" id="GPAI044071-PA"/>
    </source>
</evidence>
<feature type="region of interest" description="Disordered" evidence="1">
    <location>
        <begin position="1"/>
        <end position="141"/>
    </location>
</feature>